<keyword evidence="2" id="KW-0223">Dioxygenase</keyword>
<dbReference type="InterPro" id="IPR052537">
    <property type="entry name" value="Extradiol_RC_dioxygenase"/>
</dbReference>
<dbReference type="Pfam" id="PF00903">
    <property type="entry name" value="Glyoxalase"/>
    <property type="match status" value="1"/>
</dbReference>
<dbReference type="InterPro" id="IPR037523">
    <property type="entry name" value="VOC_core"/>
</dbReference>
<dbReference type="OrthoDB" id="9785698at2"/>
<comment type="caution">
    <text evidence="2">The sequence shown here is derived from an EMBL/GenBank/DDBJ whole genome shotgun (WGS) entry which is preliminary data.</text>
</comment>
<evidence type="ECO:0000259" key="1">
    <source>
        <dbReference type="PROSITE" id="PS51819"/>
    </source>
</evidence>
<gene>
    <name evidence="2" type="ORF">EG244_01295</name>
</gene>
<organism evidence="2 3">
    <name type="scientific">Falsigemmobacter faecalis</name>
    <dbReference type="NCBI Taxonomy" id="2488730"/>
    <lineage>
        <taxon>Bacteria</taxon>
        <taxon>Pseudomonadati</taxon>
        <taxon>Pseudomonadota</taxon>
        <taxon>Alphaproteobacteria</taxon>
        <taxon>Rhodobacterales</taxon>
        <taxon>Paracoccaceae</taxon>
        <taxon>Falsigemmobacter</taxon>
    </lineage>
</organism>
<dbReference type="InterPro" id="IPR004360">
    <property type="entry name" value="Glyas_Fos-R_dOase_dom"/>
</dbReference>
<dbReference type="InterPro" id="IPR029068">
    <property type="entry name" value="Glyas_Bleomycin-R_OHBP_Dase"/>
</dbReference>
<dbReference type="GO" id="GO:0051213">
    <property type="term" value="F:dioxygenase activity"/>
    <property type="evidence" value="ECO:0007669"/>
    <property type="project" value="UniProtKB-KW"/>
</dbReference>
<dbReference type="PANTHER" id="PTHR36110:SF2">
    <property type="entry name" value="RING-CLEAVING DIOXYGENASE MHQE-RELATED"/>
    <property type="match status" value="1"/>
</dbReference>
<evidence type="ECO:0000313" key="2">
    <source>
        <dbReference type="EMBL" id="RRH78111.1"/>
    </source>
</evidence>
<keyword evidence="2" id="KW-0560">Oxidoreductase</keyword>
<dbReference type="AlphaFoldDB" id="A0A3P3DVD1"/>
<keyword evidence="3" id="KW-1185">Reference proteome</keyword>
<dbReference type="SUPFAM" id="SSF53474">
    <property type="entry name" value="alpha/beta-Hydrolases"/>
    <property type="match status" value="1"/>
</dbReference>
<dbReference type="Proteomes" id="UP000282125">
    <property type="component" value="Unassembled WGS sequence"/>
</dbReference>
<name>A0A3P3DVD1_9RHOB</name>
<dbReference type="PROSITE" id="PS51819">
    <property type="entry name" value="VOC"/>
    <property type="match status" value="2"/>
</dbReference>
<evidence type="ECO:0000313" key="3">
    <source>
        <dbReference type="Proteomes" id="UP000282125"/>
    </source>
</evidence>
<dbReference type="InterPro" id="IPR029058">
    <property type="entry name" value="AB_hydrolase_fold"/>
</dbReference>
<reference evidence="2 3" key="1">
    <citation type="submission" date="2018-11" db="EMBL/GenBank/DDBJ databases">
        <title>Gemmobacter sp. nov., YIM 102744-1 draft genome.</title>
        <authorList>
            <person name="Li G."/>
            <person name="Jiang Y."/>
        </authorList>
    </citation>
    <scope>NUCLEOTIDE SEQUENCE [LARGE SCALE GENOMIC DNA]</scope>
    <source>
        <strain evidence="2 3">YIM 102744-1</strain>
    </source>
</reference>
<feature type="domain" description="VOC" evidence="1">
    <location>
        <begin position="143"/>
        <end position="255"/>
    </location>
</feature>
<dbReference type="Gene3D" id="3.10.180.10">
    <property type="entry name" value="2,3-Dihydroxybiphenyl 1,2-Dioxygenase, domain 1"/>
    <property type="match status" value="2"/>
</dbReference>
<dbReference type="PANTHER" id="PTHR36110">
    <property type="entry name" value="RING-CLEAVING DIOXYGENASE MHQE-RELATED"/>
    <property type="match status" value="1"/>
</dbReference>
<protein>
    <submittedName>
        <fullName evidence="2">Ring-cleaving dioxygenase</fullName>
    </submittedName>
</protein>
<proteinExistence type="predicted"/>
<dbReference type="Gene3D" id="3.40.50.1820">
    <property type="entry name" value="alpha/beta hydrolase"/>
    <property type="match status" value="1"/>
</dbReference>
<dbReference type="EMBL" id="RRAZ01000002">
    <property type="protein sequence ID" value="RRH78111.1"/>
    <property type="molecule type" value="Genomic_DNA"/>
</dbReference>
<dbReference type="RefSeq" id="WP_124963201.1">
    <property type="nucleotide sequence ID" value="NZ_RRAZ01000002.1"/>
</dbReference>
<feature type="domain" description="VOC" evidence="1">
    <location>
        <begin position="4"/>
        <end position="129"/>
    </location>
</feature>
<dbReference type="SUPFAM" id="SSF54593">
    <property type="entry name" value="Glyoxalase/Bleomycin resistance protein/Dihydroxybiphenyl dioxygenase"/>
    <property type="match status" value="1"/>
</dbReference>
<sequence length="507" mass="54379">MTSGIHHVTSITAGVQANVDFYAGFLGLRLVKQTGGYEDAEQLHLFYGDAGGNPGTLLSFLVWEAAGRGRTGLGQVSEVALSVPPAQIGTWLTKALQAGIPAEGPTQEFGEPVLRLKDPDGMIVKLVGHEDVTSDPIAGAPIRIRGVTLLTDQAEETAAFITRFGYARGARSGAVERMVSETDVVDIRAVGGFVPSIPGAGVPDHVAFRAADIDAVRKMRLSLRGFGDTPVHDRKYFVSLYVREPGGALIEYATDAPGMTVDEDAEHLGRTLMIPPGDVARADDLRLILPQFVMPDEERFPPRDLPFIHRFHRPAEEDGSTLILLHGSGGNEADLMPIAHRIAPKAALLGLRGRSSEEGVNRWFRRLDANRFDQADIRSEAEAFVGFVEGAIRGYGLDASKITFAGFSNGANLLGAVMQLYPGVVQRAILLRAVQVLDEPPHPDLSATSVLVIEGEKDPWGLRAPALLEALRAGGADLRAETLAGEGHELGQQDLNLARDWYSGAVA</sequence>
<accession>A0A3P3DVD1</accession>